<evidence type="ECO:0000313" key="10">
    <source>
        <dbReference type="Proteomes" id="UP000553632"/>
    </source>
</evidence>
<dbReference type="InterPro" id="IPR007644">
    <property type="entry name" value="RNA_pol_bsu_protrusion"/>
</dbReference>
<reference evidence="9 10" key="1">
    <citation type="submission" date="2020-04" db="EMBL/GenBank/DDBJ databases">
        <title>Perkinsus olseni comparative genomics.</title>
        <authorList>
            <person name="Bogema D.R."/>
        </authorList>
    </citation>
    <scope>NUCLEOTIDE SEQUENCE [LARGE SCALE GENOMIC DNA]</scope>
    <source>
        <strain evidence="9 10">ATCC PRA-207</strain>
    </source>
</reference>
<proteinExistence type="inferred from homology"/>
<comment type="caution">
    <text evidence="9">The sequence shown here is derived from an EMBL/GenBank/DDBJ whole genome shotgun (WGS) entry which is preliminary data.</text>
</comment>
<organism evidence="9 10">
    <name type="scientific">Perkinsus olseni</name>
    <name type="common">Perkinsus atlanticus</name>
    <dbReference type="NCBI Taxonomy" id="32597"/>
    <lineage>
        <taxon>Eukaryota</taxon>
        <taxon>Sar</taxon>
        <taxon>Alveolata</taxon>
        <taxon>Perkinsozoa</taxon>
        <taxon>Perkinsea</taxon>
        <taxon>Perkinsida</taxon>
        <taxon>Perkinsidae</taxon>
        <taxon>Perkinsus</taxon>
    </lineage>
</organism>
<accession>A0A7J6UAL9</accession>
<keyword evidence="3" id="KW-0240">DNA-directed RNA polymerase</keyword>
<evidence type="ECO:0000256" key="6">
    <source>
        <dbReference type="ARBA" id="ARBA00023163"/>
    </source>
</evidence>
<keyword evidence="4" id="KW-0808">Transferase</keyword>
<dbReference type="InterPro" id="IPR015712">
    <property type="entry name" value="DNA-dir_RNA_pol_su2"/>
</dbReference>
<evidence type="ECO:0000256" key="7">
    <source>
        <dbReference type="SAM" id="MobiDB-lite"/>
    </source>
</evidence>
<evidence type="ECO:0000256" key="1">
    <source>
        <dbReference type="ARBA" id="ARBA00006835"/>
    </source>
</evidence>
<feature type="non-terminal residue" evidence="9">
    <location>
        <position position="1"/>
    </location>
</feature>
<feature type="domain" description="RNA polymerase beta subunit protrusion" evidence="8">
    <location>
        <begin position="126"/>
        <end position="219"/>
    </location>
</feature>
<dbReference type="Proteomes" id="UP000553632">
    <property type="component" value="Unassembled WGS sequence"/>
</dbReference>
<dbReference type="PANTHER" id="PTHR20856">
    <property type="entry name" value="DNA-DIRECTED RNA POLYMERASE I SUBUNIT 2"/>
    <property type="match status" value="1"/>
</dbReference>
<feature type="region of interest" description="Disordered" evidence="7">
    <location>
        <begin position="1"/>
        <end position="106"/>
    </location>
</feature>
<feature type="compositionally biased region" description="Low complexity" evidence="7">
    <location>
        <begin position="60"/>
        <end position="72"/>
    </location>
</feature>
<evidence type="ECO:0000256" key="5">
    <source>
        <dbReference type="ARBA" id="ARBA00022695"/>
    </source>
</evidence>
<evidence type="ECO:0000256" key="4">
    <source>
        <dbReference type="ARBA" id="ARBA00022679"/>
    </source>
</evidence>
<dbReference type="EC" id="2.7.7.6" evidence="2"/>
<evidence type="ECO:0000313" key="9">
    <source>
        <dbReference type="EMBL" id="KAF4754230.1"/>
    </source>
</evidence>
<evidence type="ECO:0000256" key="3">
    <source>
        <dbReference type="ARBA" id="ARBA00022478"/>
    </source>
</evidence>
<keyword evidence="10" id="KW-1185">Reference proteome</keyword>
<dbReference type="GO" id="GO:0003899">
    <property type="term" value="F:DNA-directed RNA polymerase activity"/>
    <property type="evidence" value="ECO:0007669"/>
    <property type="project" value="UniProtKB-EC"/>
</dbReference>
<comment type="similarity">
    <text evidence="1">Belongs to the RNA polymerase beta chain family.</text>
</comment>
<dbReference type="EMBL" id="JABANO010005014">
    <property type="protein sequence ID" value="KAF4754230.1"/>
    <property type="molecule type" value="Genomic_DNA"/>
</dbReference>
<sequence>MSESSDSEFSVDDTLAQTQHVPPEGEEEDSVSGGGDDAAMEDIEGGVKSDDDAASDDSDLFGSDTSSSRSGSEAGGDEPGDEELFEEKAEMDEDADLDEDEDDDVENEIVQDDSWTVADAYFKDKGLVSQQVGSFDDFVTYKMQEIVDECPPITIIPQNQYDPNTSKQQQMQQNVGYVYELKFGQLSLNKPTVEEVDGAMTSLTPNQARLRNLTYSSPV</sequence>
<evidence type="ECO:0000259" key="8">
    <source>
        <dbReference type="Pfam" id="PF04563"/>
    </source>
</evidence>
<dbReference type="Gene3D" id="3.90.1100.10">
    <property type="match status" value="1"/>
</dbReference>
<protein>
    <recommendedName>
        <fullName evidence="2">DNA-directed RNA polymerase</fullName>
        <ecNumber evidence="2">2.7.7.6</ecNumber>
    </recommendedName>
</protein>
<evidence type="ECO:0000256" key="2">
    <source>
        <dbReference type="ARBA" id="ARBA00012418"/>
    </source>
</evidence>
<dbReference type="GO" id="GO:0006351">
    <property type="term" value="P:DNA-templated transcription"/>
    <property type="evidence" value="ECO:0007669"/>
    <property type="project" value="InterPro"/>
</dbReference>
<keyword evidence="5" id="KW-0548">Nucleotidyltransferase</keyword>
<keyword evidence="6" id="KW-0804">Transcription</keyword>
<dbReference type="GO" id="GO:0000428">
    <property type="term" value="C:DNA-directed RNA polymerase complex"/>
    <property type="evidence" value="ECO:0007669"/>
    <property type="project" value="UniProtKB-KW"/>
</dbReference>
<feature type="compositionally biased region" description="Acidic residues" evidence="7">
    <location>
        <begin position="1"/>
        <end position="11"/>
    </location>
</feature>
<dbReference type="Pfam" id="PF04563">
    <property type="entry name" value="RNA_pol_Rpb2_1"/>
    <property type="match status" value="1"/>
</dbReference>
<dbReference type="AlphaFoldDB" id="A0A7J6UAL9"/>
<dbReference type="GO" id="GO:0003677">
    <property type="term" value="F:DNA binding"/>
    <property type="evidence" value="ECO:0007669"/>
    <property type="project" value="InterPro"/>
</dbReference>
<dbReference type="GO" id="GO:0032549">
    <property type="term" value="F:ribonucleoside binding"/>
    <property type="evidence" value="ECO:0007669"/>
    <property type="project" value="InterPro"/>
</dbReference>
<feature type="compositionally biased region" description="Acidic residues" evidence="7">
    <location>
        <begin position="75"/>
        <end position="106"/>
    </location>
</feature>
<dbReference type="SUPFAM" id="SSF64484">
    <property type="entry name" value="beta and beta-prime subunits of DNA dependent RNA-polymerase"/>
    <property type="match status" value="1"/>
</dbReference>
<gene>
    <name evidence="9" type="ORF">FOZ63_030754</name>
</gene>
<name>A0A7J6UAL9_PEROL</name>